<dbReference type="CDD" id="cd04301">
    <property type="entry name" value="NAT_SF"/>
    <property type="match status" value="1"/>
</dbReference>
<proteinExistence type="predicted"/>
<dbReference type="EMBL" id="VYGV01000001">
    <property type="protein sequence ID" value="NWF43857.1"/>
    <property type="molecule type" value="Genomic_DNA"/>
</dbReference>
<accession>A0A7Y8KVV1</accession>
<protein>
    <submittedName>
        <fullName evidence="2">GNAT family N-acetyltransferase</fullName>
    </submittedName>
</protein>
<dbReference type="InterPro" id="IPR000182">
    <property type="entry name" value="GNAT_dom"/>
</dbReference>
<sequence length="245" mass="27466">MVDPLSWFKSSASRGAVVPRQLDDVAPGELRKTGSSTSMAVPIRSMGLGHLERITAHLLALEPHDRYLRFGYAANDEQIQRYVASLNFARDELFGIFNRKLELIAMAHLAYSVDPQCTSCAEFGVSVSRQARGRGYGSRLFERAVMHARNEGVSQLFIHALSENTTMLRIARKAGATIVRDGSESEAHLHLPPADFDSRVTELVNEQMALTNYHLKVQARQFWDGLALLMEIRQGVRESRERVRG</sequence>
<keyword evidence="2" id="KW-0808">Transferase</keyword>
<dbReference type="Pfam" id="PF13302">
    <property type="entry name" value="Acetyltransf_3"/>
    <property type="match status" value="1"/>
</dbReference>
<organism evidence="2 3">
    <name type="scientific">Hydrogenophaga aromaticivorans</name>
    <dbReference type="NCBI Taxonomy" id="2610898"/>
    <lineage>
        <taxon>Bacteria</taxon>
        <taxon>Pseudomonadati</taxon>
        <taxon>Pseudomonadota</taxon>
        <taxon>Betaproteobacteria</taxon>
        <taxon>Burkholderiales</taxon>
        <taxon>Comamonadaceae</taxon>
        <taxon>Hydrogenophaga</taxon>
    </lineage>
</organism>
<reference evidence="2 3" key="1">
    <citation type="submission" date="2019-09" db="EMBL/GenBank/DDBJ databases">
        <title>Hydrogenophaga aromatica sp. nov., isolated from a para-xylene-degrading enrichment culture.</title>
        <authorList>
            <person name="Tancsics A."/>
            <person name="Banerjee S."/>
        </authorList>
    </citation>
    <scope>NUCLEOTIDE SEQUENCE [LARGE SCALE GENOMIC DNA]</scope>
    <source>
        <strain evidence="2 3">D2P1</strain>
    </source>
</reference>
<dbReference type="PROSITE" id="PS51186">
    <property type="entry name" value="GNAT"/>
    <property type="match status" value="1"/>
</dbReference>
<dbReference type="InterPro" id="IPR016181">
    <property type="entry name" value="Acyl_CoA_acyltransferase"/>
</dbReference>
<dbReference type="SUPFAM" id="SSF55729">
    <property type="entry name" value="Acyl-CoA N-acyltransferases (Nat)"/>
    <property type="match status" value="1"/>
</dbReference>
<dbReference type="AlphaFoldDB" id="A0A7Y8KVV1"/>
<evidence type="ECO:0000313" key="2">
    <source>
        <dbReference type="EMBL" id="NWF43857.1"/>
    </source>
</evidence>
<evidence type="ECO:0000313" key="3">
    <source>
        <dbReference type="Proteomes" id="UP000545507"/>
    </source>
</evidence>
<keyword evidence="3" id="KW-1185">Reference proteome</keyword>
<dbReference type="GO" id="GO:0016747">
    <property type="term" value="F:acyltransferase activity, transferring groups other than amino-acyl groups"/>
    <property type="evidence" value="ECO:0007669"/>
    <property type="project" value="InterPro"/>
</dbReference>
<dbReference type="RefSeq" id="WP_177132397.1">
    <property type="nucleotide sequence ID" value="NZ_VYGV01000001.1"/>
</dbReference>
<feature type="domain" description="N-acetyltransferase" evidence="1">
    <location>
        <begin position="54"/>
        <end position="198"/>
    </location>
</feature>
<comment type="caution">
    <text evidence="2">The sequence shown here is derived from an EMBL/GenBank/DDBJ whole genome shotgun (WGS) entry which is preliminary data.</text>
</comment>
<dbReference type="Proteomes" id="UP000545507">
    <property type="component" value="Unassembled WGS sequence"/>
</dbReference>
<gene>
    <name evidence="2" type="ORF">F3K02_01065</name>
</gene>
<name>A0A7Y8KVV1_9BURK</name>
<evidence type="ECO:0000259" key="1">
    <source>
        <dbReference type="PROSITE" id="PS51186"/>
    </source>
</evidence>
<dbReference type="Gene3D" id="3.40.630.30">
    <property type="match status" value="1"/>
</dbReference>